<protein>
    <submittedName>
        <fullName evidence="9">Membrane fusion protein (Multidrug efflux system)</fullName>
    </submittedName>
</protein>
<accession>A0A2T5BNY3</accession>
<dbReference type="InterPro" id="IPR058627">
    <property type="entry name" value="MdtA-like_C"/>
</dbReference>
<dbReference type="EMBL" id="QAAA01000025">
    <property type="protein sequence ID" value="PTN00693.1"/>
    <property type="molecule type" value="Genomic_DNA"/>
</dbReference>
<dbReference type="PANTHER" id="PTHR30158:SF3">
    <property type="entry name" value="MULTIDRUG EFFLUX PUMP SUBUNIT ACRA-RELATED"/>
    <property type="match status" value="1"/>
</dbReference>
<dbReference type="AlphaFoldDB" id="A0A2T5BNY3"/>
<dbReference type="GO" id="GO:0022857">
    <property type="term" value="F:transmembrane transporter activity"/>
    <property type="evidence" value="ECO:0007669"/>
    <property type="project" value="InterPro"/>
</dbReference>
<reference evidence="9 10" key="1">
    <citation type="submission" date="2018-04" db="EMBL/GenBank/DDBJ databases">
        <title>Genomic Encyclopedia of Archaeal and Bacterial Type Strains, Phase II (KMG-II): from individual species to whole genera.</title>
        <authorList>
            <person name="Goeker M."/>
        </authorList>
    </citation>
    <scope>NUCLEOTIDE SEQUENCE [LARGE SCALE GENOMIC DNA]</scope>
    <source>
        <strain evidence="9 10">DSM 18064</strain>
    </source>
</reference>
<evidence type="ECO:0000256" key="1">
    <source>
        <dbReference type="ARBA" id="ARBA00004196"/>
    </source>
</evidence>
<gene>
    <name evidence="9" type="ORF">C8N32_12511</name>
</gene>
<keyword evidence="4" id="KW-0732">Signal</keyword>
<comment type="similarity">
    <text evidence="2">Belongs to the membrane fusion protein (MFP) (TC 8.A.1) family.</text>
</comment>
<feature type="domain" description="Multidrug resistance protein MdtA-like C-terminal permuted SH3" evidence="8">
    <location>
        <begin position="299"/>
        <end position="360"/>
    </location>
</feature>
<dbReference type="Gene3D" id="2.40.30.170">
    <property type="match status" value="1"/>
</dbReference>
<dbReference type="Pfam" id="PF25967">
    <property type="entry name" value="RND-MFP_C"/>
    <property type="match status" value="1"/>
</dbReference>
<dbReference type="Pfam" id="PF25944">
    <property type="entry name" value="Beta-barrel_RND"/>
    <property type="match status" value="1"/>
</dbReference>
<feature type="domain" description="Multidrug resistance protein MdtA-like beta-barrel" evidence="7">
    <location>
        <begin position="207"/>
        <end position="290"/>
    </location>
</feature>
<comment type="subcellular location">
    <subcellularLocation>
        <location evidence="1">Cell envelope</location>
    </subcellularLocation>
</comment>
<name>A0A2T5BNY3_9RHOB</name>
<dbReference type="InterPro" id="IPR058625">
    <property type="entry name" value="MdtA-like_BSH"/>
</dbReference>
<evidence type="ECO:0000256" key="4">
    <source>
        <dbReference type="SAM" id="SignalP"/>
    </source>
</evidence>
<sequence>MRHARVAFSAAFAAVVLCLFYAVPVLAQEGRPPVTVTVQTIHSQDVTLTTTLPGRVVASGEAEVRPQVGGILTERLFFEGAFVEIGEPLYRIDPATYEAREAAARAAVAQAQARLSAATKEAERIQELLDRRVVSEQNVDDAIASRDAADAALQVAMAELLAAEIDLDRTTIKAPLSGWLGRSLATQGALVTAGQAEPLAVIRAIDPVYVDVTQSAAEIIRWRRGHTQDDLEGADLTVVLKLADGSLYEHTGHVLAAEPHVDEQTGVVVLRLEFPNPDNLLLPGMYVQVEAPQGVVRDVALVPQRAVSRDRRGQPTALVVNAENTVEQRTLTVLRDHGSDWIVSEGLSDGDRVIIAGLQKTAPGASVLTEEIATPDEQD</sequence>
<dbReference type="GO" id="GO:0046677">
    <property type="term" value="P:response to antibiotic"/>
    <property type="evidence" value="ECO:0007669"/>
    <property type="project" value="TreeGrafter"/>
</dbReference>
<proteinExistence type="inferred from homology"/>
<feature type="chain" id="PRO_5015594001" evidence="4">
    <location>
        <begin position="28"/>
        <end position="379"/>
    </location>
</feature>
<dbReference type="Pfam" id="PF25917">
    <property type="entry name" value="BSH_RND"/>
    <property type="match status" value="1"/>
</dbReference>
<dbReference type="InterPro" id="IPR006143">
    <property type="entry name" value="RND_pump_MFP"/>
</dbReference>
<keyword evidence="3" id="KW-0175">Coiled coil</keyword>
<evidence type="ECO:0000259" key="8">
    <source>
        <dbReference type="Pfam" id="PF25967"/>
    </source>
</evidence>
<evidence type="ECO:0000313" key="10">
    <source>
        <dbReference type="Proteomes" id="UP000243859"/>
    </source>
</evidence>
<evidence type="ECO:0000256" key="2">
    <source>
        <dbReference type="ARBA" id="ARBA00009477"/>
    </source>
</evidence>
<dbReference type="RefSeq" id="WP_107893520.1">
    <property type="nucleotide sequence ID" value="NZ_NHSI01000012.1"/>
</dbReference>
<evidence type="ECO:0000259" key="7">
    <source>
        <dbReference type="Pfam" id="PF25944"/>
    </source>
</evidence>
<dbReference type="Proteomes" id="UP000243859">
    <property type="component" value="Unassembled WGS sequence"/>
</dbReference>
<evidence type="ECO:0000259" key="6">
    <source>
        <dbReference type="Pfam" id="PF25917"/>
    </source>
</evidence>
<dbReference type="OrthoDB" id="9816569at2"/>
<evidence type="ECO:0000259" key="5">
    <source>
        <dbReference type="Pfam" id="PF25876"/>
    </source>
</evidence>
<feature type="coiled-coil region" evidence="3">
    <location>
        <begin position="101"/>
        <end position="128"/>
    </location>
</feature>
<dbReference type="Gene3D" id="2.40.420.20">
    <property type="match status" value="1"/>
</dbReference>
<dbReference type="FunFam" id="2.40.420.20:FF:000001">
    <property type="entry name" value="Efflux RND transporter periplasmic adaptor subunit"/>
    <property type="match status" value="1"/>
</dbReference>
<dbReference type="InterPro" id="IPR058624">
    <property type="entry name" value="MdtA-like_HH"/>
</dbReference>
<dbReference type="Gene3D" id="1.10.287.470">
    <property type="entry name" value="Helix hairpin bin"/>
    <property type="match status" value="1"/>
</dbReference>
<dbReference type="Pfam" id="PF25876">
    <property type="entry name" value="HH_MFP_RND"/>
    <property type="match status" value="1"/>
</dbReference>
<dbReference type="NCBIfam" id="TIGR01730">
    <property type="entry name" value="RND_mfp"/>
    <property type="match status" value="1"/>
</dbReference>
<dbReference type="GO" id="GO:0005886">
    <property type="term" value="C:plasma membrane"/>
    <property type="evidence" value="ECO:0007669"/>
    <property type="project" value="UniProtKB-SubCell"/>
</dbReference>
<evidence type="ECO:0000313" key="9">
    <source>
        <dbReference type="EMBL" id="PTN00693.1"/>
    </source>
</evidence>
<keyword evidence="10" id="KW-1185">Reference proteome</keyword>
<dbReference type="InterPro" id="IPR058626">
    <property type="entry name" value="MdtA-like_b-barrel"/>
</dbReference>
<organism evidence="9 10">
    <name type="scientific">Rhodovulum imhoffii</name>
    <dbReference type="NCBI Taxonomy" id="365340"/>
    <lineage>
        <taxon>Bacteria</taxon>
        <taxon>Pseudomonadati</taxon>
        <taxon>Pseudomonadota</taxon>
        <taxon>Alphaproteobacteria</taxon>
        <taxon>Rhodobacterales</taxon>
        <taxon>Paracoccaceae</taxon>
        <taxon>Rhodovulum</taxon>
    </lineage>
</organism>
<feature type="domain" description="Multidrug resistance protein MdtA-like alpha-helical hairpin" evidence="5">
    <location>
        <begin position="102"/>
        <end position="170"/>
    </location>
</feature>
<dbReference type="Gene3D" id="2.40.50.100">
    <property type="match status" value="1"/>
</dbReference>
<feature type="domain" description="Multidrug resistance protein MdtA-like barrel-sandwich hybrid" evidence="6">
    <location>
        <begin position="62"/>
        <end position="202"/>
    </location>
</feature>
<evidence type="ECO:0000256" key="3">
    <source>
        <dbReference type="SAM" id="Coils"/>
    </source>
</evidence>
<dbReference type="PANTHER" id="PTHR30158">
    <property type="entry name" value="ACRA/E-RELATED COMPONENT OF DRUG EFFLUX TRANSPORTER"/>
    <property type="match status" value="1"/>
</dbReference>
<dbReference type="SUPFAM" id="SSF111369">
    <property type="entry name" value="HlyD-like secretion proteins"/>
    <property type="match status" value="1"/>
</dbReference>
<feature type="signal peptide" evidence="4">
    <location>
        <begin position="1"/>
        <end position="27"/>
    </location>
</feature>
<comment type="caution">
    <text evidence="9">The sequence shown here is derived from an EMBL/GenBank/DDBJ whole genome shotgun (WGS) entry which is preliminary data.</text>
</comment>